<evidence type="ECO:0000256" key="1">
    <source>
        <dbReference type="SAM" id="MobiDB-lite"/>
    </source>
</evidence>
<feature type="compositionally biased region" description="Polar residues" evidence="1">
    <location>
        <begin position="49"/>
        <end position="67"/>
    </location>
</feature>
<protein>
    <submittedName>
        <fullName evidence="2">Uncharacterized protein</fullName>
    </submittedName>
</protein>
<accession>A0A428NFI9</accession>
<proteinExistence type="predicted"/>
<feature type="compositionally biased region" description="Polar residues" evidence="1">
    <location>
        <begin position="1"/>
        <end position="21"/>
    </location>
</feature>
<dbReference type="Proteomes" id="UP000288168">
    <property type="component" value="Unassembled WGS sequence"/>
</dbReference>
<reference evidence="2 3" key="1">
    <citation type="submission" date="2017-06" db="EMBL/GenBank/DDBJ databases">
        <title>Comparative genomic analysis of Ambrosia Fusariam Clade fungi.</title>
        <authorList>
            <person name="Stajich J.E."/>
            <person name="Carrillo J."/>
            <person name="Kijimoto T."/>
            <person name="Eskalen A."/>
            <person name="O'Donnell K."/>
            <person name="Kasson M."/>
        </authorList>
    </citation>
    <scope>NUCLEOTIDE SEQUENCE [LARGE SCALE GENOMIC DNA]</scope>
    <source>
        <strain evidence="2 3">NRRL62584</strain>
    </source>
</reference>
<feature type="region of interest" description="Disordered" evidence="1">
    <location>
        <begin position="1"/>
        <end position="79"/>
    </location>
</feature>
<organism evidence="2 3">
    <name type="scientific">Fusarium duplospermum</name>
    <dbReference type="NCBI Taxonomy" id="1325734"/>
    <lineage>
        <taxon>Eukaryota</taxon>
        <taxon>Fungi</taxon>
        <taxon>Dikarya</taxon>
        <taxon>Ascomycota</taxon>
        <taxon>Pezizomycotina</taxon>
        <taxon>Sordariomycetes</taxon>
        <taxon>Hypocreomycetidae</taxon>
        <taxon>Hypocreales</taxon>
        <taxon>Nectriaceae</taxon>
        <taxon>Fusarium</taxon>
        <taxon>Fusarium solani species complex</taxon>
    </lineage>
</organism>
<dbReference type="OrthoDB" id="5153052at2759"/>
<dbReference type="AlphaFoldDB" id="A0A428NFI9"/>
<evidence type="ECO:0000313" key="3">
    <source>
        <dbReference type="Proteomes" id="UP000288168"/>
    </source>
</evidence>
<gene>
    <name evidence="2" type="ORF">CEP54_016303</name>
</gene>
<name>A0A428NFI9_9HYPO</name>
<sequence length="138" mass="15012">MLLASPNSQTTGSHLTIFTSETDAEPSWPQSLRSPLRLRGINAWPGPQNAATSPNTVSAPASITPQTQDEKDASTVKEEVDHSCGVADPGPFTILKPISHELVLYRRRYRNMSSLQVRSEVRQQLIEGSIGSMSPGEI</sequence>
<dbReference type="EMBL" id="NKCI01000617">
    <property type="protein sequence ID" value="RSL39532.1"/>
    <property type="molecule type" value="Genomic_DNA"/>
</dbReference>
<keyword evidence="3" id="KW-1185">Reference proteome</keyword>
<feature type="compositionally biased region" description="Basic and acidic residues" evidence="1">
    <location>
        <begin position="68"/>
        <end position="79"/>
    </location>
</feature>
<evidence type="ECO:0000313" key="2">
    <source>
        <dbReference type="EMBL" id="RSL39532.1"/>
    </source>
</evidence>
<comment type="caution">
    <text evidence="2">The sequence shown here is derived from an EMBL/GenBank/DDBJ whole genome shotgun (WGS) entry which is preliminary data.</text>
</comment>